<dbReference type="GO" id="GO:0048246">
    <property type="term" value="P:macrophage chemotaxis"/>
    <property type="evidence" value="ECO:0007669"/>
    <property type="project" value="TreeGrafter"/>
</dbReference>
<reference evidence="13" key="1">
    <citation type="journal article" date="2013" name="Fish Shellfish Immunol.">
        <title>Molecular characterization of an IL-1? gene from ayu, Plecoglossus altivelis.</title>
        <authorList>
            <person name="Lu X.J."/>
            <person name="Chen J."/>
            <person name="He Y.Q."/>
            <person name="Shi Y.H."/>
        </authorList>
    </citation>
    <scope>NUCLEOTIDE SEQUENCE</scope>
    <source>
        <tissue evidence="13">Head kidney</tissue>
    </source>
</reference>
<dbReference type="PANTHER" id="PTHR10078">
    <property type="entry name" value="INTERLEUKIN-1 FAMILY MEMBER"/>
    <property type="match status" value="1"/>
</dbReference>
<dbReference type="GO" id="GO:0010628">
    <property type="term" value="P:positive regulation of gene expression"/>
    <property type="evidence" value="ECO:0007669"/>
    <property type="project" value="TreeGrafter"/>
</dbReference>
<proteinExistence type="evidence at transcript level"/>
<comment type="similarity">
    <text evidence="4 12">Belongs to the IL-1 family.</text>
</comment>
<keyword evidence="10" id="KW-0458">Lysosome</keyword>
<dbReference type="GO" id="GO:1901222">
    <property type="term" value="P:regulation of non-canonical NF-kappaB signal transduction"/>
    <property type="evidence" value="ECO:0007669"/>
    <property type="project" value="TreeGrafter"/>
</dbReference>
<dbReference type="GO" id="GO:0005829">
    <property type="term" value="C:cytosol"/>
    <property type="evidence" value="ECO:0007669"/>
    <property type="project" value="UniProtKB-SubCell"/>
</dbReference>
<name>N0EBB4_PLEAT</name>
<dbReference type="EMBL" id="HF543937">
    <property type="protein sequence ID" value="CCN27133.1"/>
    <property type="molecule type" value="mRNA"/>
</dbReference>
<dbReference type="GO" id="GO:0005615">
    <property type="term" value="C:extracellular space"/>
    <property type="evidence" value="ECO:0007669"/>
    <property type="project" value="UniProtKB-KW"/>
</dbReference>
<dbReference type="SMART" id="SM00125">
    <property type="entry name" value="IL1"/>
    <property type="match status" value="1"/>
</dbReference>
<comment type="subcellular location">
    <subcellularLocation>
        <location evidence="2">Cytoplasm</location>
        <location evidence="2">Cytosol</location>
    </subcellularLocation>
    <subcellularLocation>
        <location evidence="1">Lysosome</location>
    </subcellularLocation>
    <subcellularLocation>
        <location evidence="3">Secreted</location>
        <location evidence="3">Extracellular exosome</location>
    </subcellularLocation>
</comment>
<evidence type="ECO:0000313" key="13">
    <source>
        <dbReference type="EMBL" id="CCN27133.1"/>
    </source>
</evidence>
<dbReference type="PRINTS" id="PR01357">
    <property type="entry name" value="INTRLEUKN1AB"/>
</dbReference>
<evidence type="ECO:0000256" key="1">
    <source>
        <dbReference type="ARBA" id="ARBA00004371"/>
    </source>
</evidence>
<dbReference type="GO" id="GO:0019221">
    <property type="term" value="P:cytokine-mediated signaling pathway"/>
    <property type="evidence" value="ECO:0007669"/>
    <property type="project" value="TreeGrafter"/>
</dbReference>
<evidence type="ECO:0000256" key="12">
    <source>
        <dbReference type="RuleBase" id="RU003753"/>
    </source>
</evidence>
<dbReference type="GO" id="GO:0005125">
    <property type="term" value="F:cytokine activity"/>
    <property type="evidence" value="ECO:0007669"/>
    <property type="project" value="UniProtKB-UniRule"/>
</dbReference>
<keyword evidence="9" id="KW-0395">Inflammatory response</keyword>
<dbReference type="SUPFAM" id="SSF50353">
    <property type="entry name" value="Cytokine"/>
    <property type="match status" value="1"/>
</dbReference>
<keyword evidence="7 12" id="KW-0964">Secreted</keyword>
<dbReference type="InterPro" id="IPR008996">
    <property type="entry name" value="IL1/FGF"/>
</dbReference>
<keyword evidence="11" id="KW-0497">Mitogen</keyword>
<dbReference type="GO" id="GO:0005764">
    <property type="term" value="C:lysosome"/>
    <property type="evidence" value="ECO:0007669"/>
    <property type="project" value="UniProtKB-SubCell"/>
</dbReference>
<gene>
    <name evidence="13" type="primary">IL-1b</name>
</gene>
<evidence type="ECO:0000256" key="11">
    <source>
        <dbReference type="ARBA" id="ARBA00023246"/>
    </source>
</evidence>
<dbReference type="Gene3D" id="2.80.10.50">
    <property type="match status" value="1"/>
</dbReference>
<evidence type="ECO:0000256" key="5">
    <source>
        <dbReference type="ARBA" id="ARBA00022490"/>
    </source>
</evidence>
<dbReference type="GO" id="GO:0051781">
    <property type="term" value="P:positive regulation of cell division"/>
    <property type="evidence" value="ECO:0007669"/>
    <property type="project" value="UniProtKB-KW"/>
</dbReference>
<keyword evidence="6" id="KW-0202">Cytokine</keyword>
<dbReference type="AlphaFoldDB" id="N0EBB4"/>
<dbReference type="InterPro" id="IPR000975">
    <property type="entry name" value="IL-1_fam"/>
</dbReference>
<dbReference type="PRINTS" id="PR00264">
    <property type="entry name" value="INTERLEUKIN1"/>
</dbReference>
<evidence type="ECO:0000256" key="7">
    <source>
        <dbReference type="ARBA" id="ARBA00022525"/>
    </source>
</evidence>
<evidence type="ECO:0000256" key="9">
    <source>
        <dbReference type="ARBA" id="ARBA00023198"/>
    </source>
</evidence>
<sequence>MEFEMNKCPTMVSPGLTWRSKMPHGVDLEISHHPFSMRKVADIIIALERLRGHQNTLSSEVRDEDLLGMMLETVMEEKMVIRTGDDMDEEMSLRKCDCKNNREEIARTAGFEKGQVVECSLVDCDKKHWVLMAMELQAVRLQNGNDHRKVRLNLSSYRPPSSTQGARPVTLAIKGTQLYLSCSNSSGKPTLVLEEVTEDLTTISPGSDKLRFLFYRRDTGVDSSTLMSARYTGWYISTGVQDGVDRQSVDMCELPPRQRCTNFTVIN</sequence>
<dbReference type="GO" id="GO:0001660">
    <property type="term" value="P:fever generation"/>
    <property type="evidence" value="ECO:0007669"/>
    <property type="project" value="UniProtKB-KW"/>
</dbReference>
<evidence type="ECO:0000256" key="8">
    <source>
        <dbReference type="ARBA" id="ARBA00022620"/>
    </source>
</evidence>
<evidence type="ECO:0000256" key="10">
    <source>
        <dbReference type="ARBA" id="ARBA00023228"/>
    </source>
</evidence>
<dbReference type="CDD" id="cd23296">
    <property type="entry name" value="beta-trefoil_IL1B"/>
    <property type="match status" value="1"/>
</dbReference>
<accession>N0EBB4</accession>
<evidence type="ECO:0000256" key="6">
    <source>
        <dbReference type="ARBA" id="ARBA00022514"/>
    </source>
</evidence>
<dbReference type="PANTHER" id="PTHR10078:SF30">
    <property type="entry name" value="INTERLEUKIN-1 BETA"/>
    <property type="match status" value="1"/>
</dbReference>
<organism evidence="13">
    <name type="scientific">Plecoglossus altivelis</name>
    <name type="common">Ayu sweetfish</name>
    <name type="synonym">Salmo altivelis</name>
    <dbReference type="NCBI Taxonomy" id="61084"/>
    <lineage>
        <taxon>Eukaryota</taxon>
        <taxon>Metazoa</taxon>
        <taxon>Chordata</taxon>
        <taxon>Craniata</taxon>
        <taxon>Vertebrata</taxon>
        <taxon>Euteleostomi</taxon>
        <taxon>Actinopterygii</taxon>
        <taxon>Neopterygii</taxon>
        <taxon>Teleostei</taxon>
        <taxon>Stomiati</taxon>
        <taxon>Osmeriformes</taxon>
        <taxon>Plecoglossus</taxon>
    </lineage>
</organism>
<keyword evidence="5" id="KW-0963">Cytoplasm</keyword>
<dbReference type="GO" id="GO:0042119">
    <property type="term" value="P:neutrophil activation"/>
    <property type="evidence" value="ECO:0007669"/>
    <property type="project" value="TreeGrafter"/>
</dbReference>
<evidence type="ECO:0000256" key="4">
    <source>
        <dbReference type="ARBA" id="ARBA00010448"/>
    </source>
</evidence>
<protein>
    <recommendedName>
        <fullName evidence="12">Interleukin-1</fullName>
    </recommendedName>
</protein>
<dbReference type="GO" id="GO:0005149">
    <property type="term" value="F:interleukin-1 receptor binding"/>
    <property type="evidence" value="ECO:0007669"/>
    <property type="project" value="UniProtKB-UniRule"/>
</dbReference>
<dbReference type="GO" id="GO:0006955">
    <property type="term" value="P:immune response"/>
    <property type="evidence" value="ECO:0007669"/>
    <property type="project" value="InterPro"/>
</dbReference>
<evidence type="ECO:0000256" key="2">
    <source>
        <dbReference type="ARBA" id="ARBA00004514"/>
    </source>
</evidence>
<dbReference type="GO" id="GO:0071222">
    <property type="term" value="P:cellular response to lipopolysaccharide"/>
    <property type="evidence" value="ECO:0007669"/>
    <property type="project" value="TreeGrafter"/>
</dbReference>
<keyword evidence="8" id="KW-0666">Pyrogen</keyword>
<dbReference type="Pfam" id="PF00340">
    <property type="entry name" value="IL1"/>
    <property type="match status" value="1"/>
</dbReference>
<evidence type="ECO:0000256" key="3">
    <source>
        <dbReference type="ARBA" id="ARBA00004550"/>
    </source>
</evidence>